<comment type="subcellular location">
    <subcellularLocation>
        <location evidence="1">Nucleus</location>
    </subcellularLocation>
</comment>
<evidence type="ECO:0000256" key="4">
    <source>
        <dbReference type="ARBA" id="ARBA00022517"/>
    </source>
</evidence>
<dbReference type="InterPro" id="IPR009000">
    <property type="entry name" value="Transl_B-barrel_sf"/>
</dbReference>
<feature type="compositionally biased region" description="Acidic residues" evidence="9">
    <location>
        <begin position="192"/>
        <end position="201"/>
    </location>
</feature>
<dbReference type="Proteomes" id="UP000294003">
    <property type="component" value="Unassembled WGS sequence"/>
</dbReference>
<keyword evidence="8" id="KW-0539">Nucleus</keyword>
<comment type="caution">
    <text evidence="10">The sequence shown here is derived from an EMBL/GenBank/DDBJ whole genome shotgun (WGS) entry which is preliminary data.</text>
</comment>
<dbReference type="InterPro" id="IPR038664">
    <property type="entry name" value="Gar1/Naf1_Cbf5-bd_sf"/>
</dbReference>
<feature type="compositionally biased region" description="Basic and acidic residues" evidence="9">
    <location>
        <begin position="26"/>
        <end position="52"/>
    </location>
</feature>
<dbReference type="PANTHER" id="PTHR31633:SF1">
    <property type="entry name" value="H_ACA RIBONUCLEOPROTEIN COMPLEX NON-CORE SUBUNIT NAF1"/>
    <property type="match status" value="1"/>
</dbReference>
<feature type="compositionally biased region" description="Polar residues" evidence="9">
    <location>
        <begin position="53"/>
        <end position="66"/>
    </location>
</feature>
<evidence type="ECO:0000256" key="9">
    <source>
        <dbReference type="SAM" id="MobiDB-lite"/>
    </source>
</evidence>
<feature type="compositionally biased region" description="Low complexity" evidence="9">
    <location>
        <begin position="177"/>
        <end position="191"/>
    </location>
</feature>
<evidence type="ECO:0000313" key="10">
    <source>
        <dbReference type="EMBL" id="RYO74675.1"/>
    </source>
</evidence>
<feature type="compositionally biased region" description="Low complexity" evidence="9">
    <location>
        <begin position="502"/>
        <end position="533"/>
    </location>
</feature>
<evidence type="ECO:0000256" key="3">
    <source>
        <dbReference type="ARBA" id="ARBA00021438"/>
    </source>
</evidence>
<evidence type="ECO:0000256" key="1">
    <source>
        <dbReference type="ARBA" id="ARBA00004123"/>
    </source>
</evidence>
<reference evidence="10 11" key="1">
    <citation type="submission" date="2018-06" db="EMBL/GenBank/DDBJ databases">
        <title>Complete Genomes of Monosporascus.</title>
        <authorList>
            <person name="Robinson A.J."/>
            <person name="Natvig D.O."/>
        </authorList>
    </citation>
    <scope>NUCLEOTIDE SEQUENCE [LARGE SCALE GENOMIC DNA]</scope>
    <source>
        <strain evidence="10 11">CBS 609.92</strain>
    </source>
</reference>
<feature type="compositionally biased region" description="Polar residues" evidence="9">
    <location>
        <begin position="8"/>
        <end position="25"/>
    </location>
</feature>
<evidence type="ECO:0000313" key="11">
    <source>
        <dbReference type="Proteomes" id="UP000294003"/>
    </source>
</evidence>
<evidence type="ECO:0000256" key="5">
    <source>
        <dbReference type="ARBA" id="ARBA00022552"/>
    </source>
</evidence>
<keyword evidence="11" id="KW-1185">Reference proteome</keyword>
<proteinExistence type="inferred from homology"/>
<feature type="compositionally biased region" description="Basic residues" evidence="9">
    <location>
        <begin position="466"/>
        <end position="480"/>
    </location>
</feature>
<keyword evidence="6" id="KW-0597">Phosphoprotein</keyword>
<dbReference type="EMBL" id="QJNS01000720">
    <property type="protein sequence ID" value="RYO74675.1"/>
    <property type="molecule type" value="Genomic_DNA"/>
</dbReference>
<evidence type="ECO:0000256" key="6">
    <source>
        <dbReference type="ARBA" id="ARBA00022553"/>
    </source>
</evidence>
<dbReference type="Pfam" id="PF04410">
    <property type="entry name" value="Gar1"/>
    <property type="match status" value="1"/>
</dbReference>
<dbReference type="InterPro" id="IPR007504">
    <property type="entry name" value="H/ACA_rnp_Gar1/Naf1"/>
</dbReference>
<sequence length="595" mass="63485">MSGFQIPGLTTLSQPQAAPTLSVEASRQDEKEKPETADNMVVDHHDTARKSDSAPSMTPKQHQAGTGTADDIDSMAVDEPQSTASEIALSAASKEQGEKKMENDEAIATADQTQSAQPSENLPGEAPPSPPSLTSGLEALLGGLDPTPAQSNGQAAQGEERQDGEDGQQENPEWEVDSSPYESSSEESSSSDSDDESEDDKDYPILGPDETARLLMEMEGGSDDDGEGRSKAGGSGGQVRTKNELPEEPVPVPDVKIEPDSAIVELGSVEHIVENTIVIKANTTGEYQVLDSGSVICTENRTVIAAVADLIGSVRQPRYTARFTNQERITEFGLELGSKIFYSPAHVTYVFTQALQGEKGTDASNWHDEEAGEDEMEFSDDEKEAEYKRQLKAKRKGGRGGREGAGGRGGAKQEQLNSHPTALKYDDDEDDDGPYKPLARPAGFGQGSPTQSVETGHATGYSNNRAGHRGRGRGGNRGRGNRGGPRGGGGGGYSLPPRGQAPTMPQQHHQQSPPLQQQQQSYAPPPQQQQFSYPMPPTPQFPFPWPPNMAPPNMVPPPPPPPQFGGQQPNPGIYFNPAFYNAGGQWPGQQGRPGG</sequence>
<feature type="compositionally biased region" description="Acidic residues" evidence="9">
    <location>
        <begin position="370"/>
        <end position="384"/>
    </location>
</feature>
<name>A0ABY0GRD3_9PEZI</name>
<feature type="region of interest" description="Disordered" evidence="9">
    <location>
        <begin position="219"/>
        <end position="254"/>
    </location>
</feature>
<gene>
    <name evidence="10" type="ORF">DL762_010325</name>
</gene>
<evidence type="ECO:0000256" key="2">
    <source>
        <dbReference type="ARBA" id="ARBA00009801"/>
    </source>
</evidence>
<keyword evidence="5" id="KW-0698">rRNA processing</keyword>
<feature type="compositionally biased region" description="Gly residues" evidence="9">
    <location>
        <begin position="481"/>
        <end position="493"/>
    </location>
</feature>
<organism evidence="10 11">
    <name type="scientific">Monosporascus cannonballus</name>
    <dbReference type="NCBI Taxonomy" id="155416"/>
    <lineage>
        <taxon>Eukaryota</taxon>
        <taxon>Fungi</taxon>
        <taxon>Dikarya</taxon>
        <taxon>Ascomycota</taxon>
        <taxon>Pezizomycotina</taxon>
        <taxon>Sordariomycetes</taxon>
        <taxon>Xylariomycetidae</taxon>
        <taxon>Xylariales</taxon>
        <taxon>Xylariales incertae sedis</taxon>
        <taxon>Monosporascus</taxon>
    </lineage>
</organism>
<dbReference type="SUPFAM" id="SSF50447">
    <property type="entry name" value="Translation proteins"/>
    <property type="match status" value="1"/>
</dbReference>
<feature type="compositionally biased region" description="Polar residues" evidence="9">
    <location>
        <begin position="110"/>
        <end position="120"/>
    </location>
</feature>
<dbReference type="PANTHER" id="PTHR31633">
    <property type="entry name" value="H/ACA RIBONUCLEOPROTEIN COMPLEX NON-CORE SUBUNIT NAF1"/>
    <property type="match status" value="1"/>
</dbReference>
<comment type="similarity">
    <text evidence="2">Belongs to the NAF1 family.</text>
</comment>
<feature type="compositionally biased region" description="Acidic residues" evidence="9">
    <location>
        <begin position="162"/>
        <end position="176"/>
    </location>
</feature>
<feature type="compositionally biased region" description="Basic residues" evidence="9">
    <location>
        <begin position="390"/>
        <end position="399"/>
    </location>
</feature>
<protein>
    <recommendedName>
        <fullName evidence="3">H/ACA ribonucleoprotein complex non-core subunit NAF1</fullName>
    </recommendedName>
</protein>
<feature type="region of interest" description="Disordered" evidence="9">
    <location>
        <begin position="1"/>
        <end position="207"/>
    </location>
</feature>
<dbReference type="Gene3D" id="2.40.10.230">
    <property type="entry name" value="Probable tRNA pseudouridine synthase domain"/>
    <property type="match status" value="1"/>
</dbReference>
<evidence type="ECO:0000256" key="7">
    <source>
        <dbReference type="ARBA" id="ARBA00022884"/>
    </source>
</evidence>
<feature type="region of interest" description="Disordered" evidence="9">
    <location>
        <begin position="361"/>
        <end position="573"/>
    </location>
</feature>
<evidence type="ECO:0000256" key="8">
    <source>
        <dbReference type="ARBA" id="ARBA00023242"/>
    </source>
</evidence>
<accession>A0ABY0GRD3</accession>
<feature type="compositionally biased region" description="Pro residues" evidence="9">
    <location>
        <begin position="534"/>
        <end position="563"/>
    </location>
</feature>
<dbReference type="InterPro" id="IPR040309">
    <property type="entry name" value="Naf1"/>
</dbReference>
<keyword evidence="4" id="KW-0690">Ribosome biogenesis</keyword>
<keyword evidence="7" id="KW-0694">RNA-binding</keyword>